<evidence type="ECO:0000313" key="1">
    <source>
        <dbReference type="EMBL" id="TDX84407.1"/>
    </source>
</evidence>
<evidence type="ECO:0000313" key="2">
    <source>
        <dbReference type="Proteomes" id="UP000295313"/>
    </source>
</evidence>
<accession>A0A4R8I631</accession>
<name>A0A4R8I631_9FLAO</name>
<dbReference type="EMBL" id="SOEO01000002">
    <property type="protein sequence ID" value="TDX84407.1"/>
    <property type="molecule type" value="Genomic_DNA"/>
</dbReference>
<dbReference type="AlphaFoldDB" id="A0A4R8I631"/>
<comment type="caution">
    <text evidence="1">The sequence shown here is derived from an EMBL/GenBank/DDBJ whole genome shotgun (WGS) entry which is preliminary data.</text>
</comment>
<keyword evidence="2" id="KW-1185">Reference proteome</keyword>
<sequence length="49" mass="5649">MVSLNNKEFHLGNYFRLPLPIFFADDFSLIELEVKAKKDFRSSRAADSA</sequence>
<reference evidence="1 2" key="1">
    <citation type="submission" date="2019-03" db="EMBL/GenBank/DDBJ databases">
        <title>Genomic Encyclopedia of Type Strains, Phase III (KMG-III): the genomes of soil and plant-associated and newly described type strains.</title>
        <authorList>
            <person name="Whitman W."/>
        </authorList>
    </citation>
    <scope>NUCLEOTIDE SEQUENCE [LARGE SCALE GENOMIC DNA]</scope>
    <source>
        <strain evidence="1 2">CGMCC 1.12802</strain>
    </source>
</reference>
<gene>
    <name evidence="1" type="ORF">B0I22_2025</name>
</gene>
<dbReference type="Proteomes" id="UP000295313">
    <property type="component" value="Unassembled WGS sequence"/>
</dbReference>
<protein>
    <submittedName>
        <fullName evidence="1">Uncharacterized protein</fullName>
    </submittedName>
</protein>
<proteinExistence type="predicted"/>
<organism evidence="1 2">
    <name type="scientific">Epilithonimonas xixisoli</name>
    <dbReference type="NCBI Taxonomy" id="1476462"/>
    <lineage>
        <taxon>Bacteria</taxon>
        <taxon>Pseudomonadati</taxon>
        <taxon>Bacteroidota</taxon>
        <taxon>Flavobacteriia</taxon>
        <taxon>Flavobacteriales</taxon>
        <taxon>Weeksellaceae</taxon>
        <taxon>Chryseobacterium group</taxon>
        <taxon>Epilithonimonas</taxon>
    </lineage>
</organism>